<dbReference type="AlphaFoldDB" id="A0AAN9B2J7"/>
<feature type="compositionally biased region" description="Basic and acidic residues" evidence="1">
    <location>
        <begin position="338"/>
        <end position="354"/>
    </location>
</feature>
<sequence>MSGGPSSRTSDAAERSQAVYFANLKEDMLLHKELHVLKRAENSLVHRIAIDQKIMFRRFQAKLRRSKIALARLWGDKDSERELRARDLHVMNSSCGQAQDDFDFLKKLKRRPCVVDEDDGNQDEKKEPEPDEKMPELTDEDTEAFIRAVMEDQVLPPTERNLENLAAIGRLLEEAQLLSLKESDIKSILTKPESQGHKQTTRAHSTERELRTDLKENASSSSFRAKKKEDKPAPSQADNQKLKDGPNRLIALLPSVKSSNQAKSHAITKRNKVRPQTSQGLKESPVRAKPKLASASSRTSSPGAPPNSRAKSAHGSACISDGSADTKAKSAVGIRGSSADRESKHTTSTHDRPAATRAKSAHSTGGASPVARAKSARSRPTSSIRSGSARARTPSPYKPLPGTQSLTPLPANLTRSHSAARTSSSARKSSAQPVALSMFEEQKKVDWVALRLEDARNTDLTPKVSAFLKTLLDLDKKERAAKPPIDDYYPEGPPLPPDSETDITEVHVAELEREEEEEEDDKEELKGDRKFDYYATKMALQAASVKKDRLYSLPGTPEEVNMKLVGDNTIKSITMPGLVIHQHKQDQEKDREDFALKFEMKTQDILTLD</sequence>
<feature type="compositionally biased region" description="Basic and acidic residues" evidence="1">
    <location>
        <begin position="122"/>
        <end position="136"/>
    </location>
</feature>
<evidence type="ECO:0000256" key="1">
    <source>
        <dbReference type="SAM" id="MobiDB-lite"/>
    </source>
</evidence>
<feature type="compositionally biased region" description="Low complexity" evidence="1">
    <location>
        <begin position="415"/>
        <end position="431"/>
    </location>
</feature>
<protein>
    <submittedName>
        <fullName evidence="2">Uncharacterized protein</fullName>
    </submittedName>
</protein>
<keyword evidence="3" id="KW-1185">Reference proteome</keyword>
<feature type="region of interest" description="Disordered" evidence="1">
    <location>
        <begin position="115"/>
        <end position="137"/>
    </location>
</feature>
<reference evidence="2 3" key="1">
    <citation type="submission" date="2024-02" db="EMBL/GenBank/DDBJ databases">
        <title>Chromosome-scale genome assembly of the rough periwinkle Littorina saxatilis.</title>
        <authorList>
            <person name="De Jode A."/>
            <person name="Faria R."/>
            <person name="Formenti G."/>
            <person name="Sims Y."/>
            <person name="Smith T.P."/>
            <person name="Tracey A."/>
            <person name="Wood J.M.D."/>
            <person name="Zagrodzka Z.B."/>
            <person name="Johannesson K."/>
            <person name="Butlin R.K."/>
            <person name="Leder E.H."/>
        </authorList>
    </citation>
    <scope>NUCLEOTIDE SEQUENCE [LARGE SCALE GENOMIC DNA]</scope>
    <source>
        <strain evidence="2">Snail1</strain>
        <tissue evidence="2">Muscle</tissue>
    </source>
</reference>
<dbReference type="EMBL" id="JBAMIC010000013">
    <property type="protein sequence ID" value="KAK7097677.1"/>
    <property type="molecule type" value="Genomic_DNA"/>
</dbReference>
<evidence type="ECO:0000313" key="3">
    <source>
        <dbReference type="Proteomes" id="UP001374579"/>
    </source>
</evidence>
<accession>A0AAN9B2J7</accession>
<feature type="compositionally biased region" description="Basic and acidic residues" evidence="1">
    <location>
        <begin position="204"/>
        <end position="216"/>
    </location>
</feature>
<name>A0AAN9B2J7_9CAEN</name>
<comment type="caution">
    <text evidence="2">The sequence shown here is derived from an EMBL/GenBank/DDBJ whole genome shotgun (WGS) entry which is preliminary data.</text>
</comment>
<feature type="region of interest" description="Disordered" evidence="1">
    <location>
        <begin position="189"/>
        <end position="431"/>
    </location>
</feature>
<dbReference type="Proteomes" id="UP001374579">
    <property type="component" value="Unassembled WGS sequence"/>
</dbReference>
<gene>
    <name evidence="2" type="ORF">V1264_004620</name>
</gene>
<organism evidence="2 3">
    <name type="scientific">Littorina saxatilis</name>
    <dbReference type="NCBI Taxonomy" id="31220"/>
    <lineage>
        <taxon>Eukaryota</taxon>
        <taxon>Metazoa</taxon>
        <taxon>Spiralia</taxon>
        <taxon>Lophotrochozoa</taxon>
        <taxon>Mollusca</taxon>
        <taxon>Gastropoda</taxon>
        <taxon>Caenogastropoda</taxon>
        <taxon>Littorinimorpha</taxon>
        <taxon>Littorinoidea</taxon>
        <taxon>Littorinidae</taxon>
        <taxon>Littorina</taxon>
    </lineage>
</organism>
<evidence type="ECO:0000313" key="2">
    <source>
        <dbReference type="EMBL" id="KAK7097677.1"/>
    </source>
</evidence>
<proteinExistence type="predicted"/>